<keyword evidence="1" id="KW-0812">Transmembrane</keyword>
<dbReference type="EMBL" id="JAAYEE010000234">
    <property type="protein sequence ID" value="NLW36312.1"/>
    <property type="molecule type" value="Genomic_DNA"/>
</dbReference>
<reference evidence="2" key="1">
    <citation type="journal article" date="2020" name="Biotechnol. Biofuels">
        <title>New insights from the biogas microbiome by comprehensive genome-resolved metagenomics of nearly 1600 species originating from multiple anaerobic digesters.</title>
        <authorList>
            <person name="Campanaro S."/>
            <person name="Treu L."/>
            <person name="Rodriguez-R L.M."/>
            <person name="Kovalovszki A."/>
            <person name="Ziels R.M."/>
            <person name="Maus I."/>
            <person name="Zhu X."/>
            <person name="Kougias P.G."/>
            <person name="Basile A."/>
            <person name="Luo G."/>
            <person name="Schluter A."/>
            <person name="Konstantinidis K.T."/>
            <person name="Angelidaki I."/>
        </authorList>
    </citation>
    <scope>NUCLEOTIDE SEQUENCE</scope>
    <source>
        <strain evidence="2">AS06rmzACSIP_7</strain>
    </source>
</reference>
<sequence length="106" mass="11937">MLEKAELVTLEVMAGLSEKQWCTHDENKQIQDAIAAGNPPPFECVQESSGVYSKILHTDLSEAEKDRILQLLLLKRMTSIRRWIVGIALYIVVMLILILLILMASS</sequence>
<name>A0A971M5J0_9BACT</name>
<protein>
    <submittedName>
        <fullName evidence="2">Uncharacterized protein</fullName>
    </submittedName>
</protein>
<organism evidence="2 3">
    <name type="scientific">Syntrophorhabdus aromaticivorans</name>
    <dbReference type="NCBI Taxonomy" id="328301"/>
    <lineage>
        <taxon>Bacteria</taxon>
        <taxon>Pseudomonadati</taxon>
        <taxon>Thermodesulfobacteriota</taxon>
        <taxon>Syntrophorhabdia</taxon>
        <taxon>Syntrophorhabdales</taxon>
        <taxon>Syntrophorhabdaceae</taxon>
        <taxon>Syntrophorhabdus</taxon>
    </lineage>
</organism>
<evidence type="ECO:0000313" key="2">
    <source>
        <dbReference type="EMBL" id="NLW36312.1"/>
    </source>
</evidence>
<keyword evidence="1" id="KW-1133">Transmembrane helix</keyword>
<feature type="transmembrane region" description="Helical" evidence="1">
    <location>
        <begin position="83"/>
        <end position="104"/>
    </location>
</feature>
<proteinExistence type="predicted"/>
<reference evidence="2" key="2">
    <citation type="submission" date="2020-01" db="EMBL/GenBank/DDBJ databases">
        <authorList>
            <person name="Campanaro S."/>
        </authorList>
    </citation>
    <scope>NUCLEOTIDE SEQUENCE</scope>
    <source>
        <strain evidence="2">AS06rmzACSIP_7</strain>
    </source>
</reference>
<accession>A0A971M5J0</accession>
<gene>
    <name evidence="2" type="ORF">GXY80_12685</name>
</gene>
<evidence type="ECO:0000256" key="1">
    <source>
        <dbReference type="SAM" id="Phobius"/>
    </source>
</evidence>
<comment type="caution">
    <text evidence="2">The sequence shown here is derived from an EMBL/GenBank/DDBJ whole genome shotgun (WGS) entry which is preliminary data.</text>
</comment>
<keyword evidence="1" id="KW-0472">Membrane</keyword>
<evidence type="ECO:0000313" key="3">
    <source>
        <dbReference type="Proteomes" id="UP000777265"/>
    </source>
</evidence>
<dbReference type="AlphaFoldDB" id="A0A971M5J0"/>
<dbReference type="Proteomes" id="UP000777265">
    <property type="component" value="Unassembled WGS sequence"/>
</dbReference>